<dbReference type="RefSeq" id="WP_101624909.1">
    <property type="nucleotide sequence ID" value="NZ_FXZC01000011.1"/>
</dbReference>
<organism evidence="4 5">
    <name type="scientific">Brevibacterium casei CIP 102111</name>
    <dbReference type="NCBI Taxonomy" id="1255625"/>
    <lineage>
        <taxon>Bacteria</taxon>
        <taxon>Bacillati</taxon>
        <taxon>Actinomycetota</taxon>
        <taxon>Actinomycetes</taxon>
        <taxon>Micrococcales</taxon>
        <taxon>Brevibacteriaceae</taxon>
        <taxon>Brevibacterium</taxon>
    </lineage>
</organism>
<feature type="compositionally biased region" description="Basic and acidic residues" evidence="1">
    <location>
        <begin position="139"/>
        <end position="155"/>
    </location>
</feature>
<dbReference type="PANTHER" id="PTHR30461:SF23">
    <property type="entry name" value="DNA RECOMBINASE-RELATED"/>
    <property type="match status" value="1"/>
</dbReference>
<dbReference type="AlphaFoldDB" id="A0A2H1KJU9"/>
<evidence type="ECO:0000259" key="2">
    <source>
        <dbReference type="PROSITE" id="PS51736"/>
    </source>
</evidence>
<dbReference type="SMART" id="SM00857">
    <property type="entry name" value="Resolvase"/>
    <property type="match status" value="1"/>
</dbReference>
<reference evidence="4 5" key="1">
    <citation type="submission" date="2017-03" db="EMBL/GenBank/DDBJ databases">
        <authorList>
            <person name="Afonso C.L."/>
            <person name="Miller P.J."/>
            <person name="Scott M.A."/>
            <person name="Spackman E."/>
            <person name="Goraichik I."/>
            <person name="Dimitrov K.M."/>
            <person name="Suarez D.L."/>
            <person name="Swayne D.E."/>
        </authorList>
    </citation>
    <scope>NUCLEOTIDE SEQUENCE [LARGE SCALE GENOMIC DNA]</scope>
    <source>
        <strain evidence="4 5">CIP 102111</strain>
    </source>
</reference>
<dbReference type="InterPro" id="IPR036162">
    <property type="entry name" value="Resolvase-like_N_sf"/>
</dbReference>
<dbReference type="InterPro" id="IPR038109">
    <property type="entry name" value="DNA_bind_recomb_sf"/>
</dbReference>
<evidence type="ECO:0000256" key="1">
    <source>
        <dbReference type="SAM" id="MobiDB-lite"/>
    </source>
</evidence>
<feature type="domain" description="Resolvase/invertase-type recombinase catalytic" evidence="2">
    <location>
        <begin position="7"/>
        <end position="154"/>
    </location>
</feature>
<feature type="region of interest" description="Disordered" evidence="1">
    <location>
        <begin position="225"/>
        <end position="245"/>
    </location>
</feature>
<dbReference type="Pfam" id="PF07508">
    <property type="entry name" value="Recombinase"/>
    <property type="match status" value="1"/>
</dbReference>
<dbReference type="EMBL" id="FXZC01000011">
    <property type="protein sequence ID" value="SMX99818.1"/>
    <property type="molecule type" value="Genomic_DNA"/>
</dbReference>
<dbReference type="GeneID" id="99772437"/>
<dbReference type="InterPro" id="IPR050639">
    <property type="entry name" value="SSR_resolvase"/>
</dbReference>
<dbReference type="InterPro" id="IPR006119">
    <property type="entry name" value="Resolv_N"/>
</dbReference>
<dbReference type="GO" id="GO:0003677">
    <property type="term" value="F:DNA binding"/>
    <property type="evidence" value="ECO:0007669"/>
    <property type="project" value="InterPro"/>
</dbReference>
<dbReference type="PROSITE" id="PS51737">
    <property type="entry name" value="RECOMBINASE_DNA_BIND"/>
    <property type="match status" value="1"/>
</dbReference>
<feature type="region of interest" description="Disordered" evidence="1">
    <location>
        <begin position="139"/>
        <end position="160"/>
    </location>
</feature>
<dbReference type="Gene3D" id="3.90.1750.20">
    <property type="entry name" value="Putative Large Serine Recombinase, Chain B, Domain 2"/>
    <property type="match status" value="1"/>
</dbReference>
<dbReference type="SUPFAM" id="SSF53041">
    <property type="entry name" value="Resolvase-like"/>
    <property type="match status" value="1"/>
</dbReference>
<accession>A0A2H1KJU9</accession>
<dbReference type="Gene3D" id="3.40.50.1390">
    <property type="entry name" value="Resolvase, N-terminal catalytic domain"/>
    <property type="match status" value="1"/>
</dbReference>
<gene>
    <name evidence="4" type="ORF">BC102111_03369</name>
</gene>
<evidence type="ECO:0000313" key="5">
    <source>
        <dbReference type="Proteomes" id="UP000234333"/>
    </source>
</evidence>
<evidence type="ECO:0000259" key="3">
    <source>
        <dbReference type="PROSITE" id="PS51737"/>
    </source>
</evidence>
<dbReference type="CDD" id="cd00338">
    <property type="entry name" value="Ser_Recombinase"/>
    <property type="match status" value="1"/>
</dbReference>
<evidence type="ECO:0000313" key="4">
    <source>
        <dbReference type="EMBL" id="SMX99818.1"/>
    </source>
</evidence>
<dbReference type="Proteomes" id="UP000234333">
    <property type="component" value="Unassembled WGS sequence"/>
</dbReference>
<dbReference type="PANTHER" id="PTHR30461">
    <property type="entry name" value="DNA-INVERTASE FROM LAMBDOID PROPHAGE"/>
    <property type="match status" value="1"/>
</dbReference>
<dbReference type="PROSITE" id="PS51736">
    <property type="entry name" value="RECOMBINASES_3"/>
    <property type="match status" value="1"/>
</dbReference>
<dbReference type="InterPro" id="IPR011109">
    <property type="entry name" value="DNA_bind_recombinase_dom"/>
</dbReference>
<name>A0A2H1KJU9_9MICO</name>
<dbReference type="GO" id="GO:0000150">
    <property type="term" value="F:DNA strand exchange activity"/>
    <property type="evidence" value="ECO:0007669"/>
    <property type="project" value="InterPro"/>
</dbReference>
<protein>
    <submittedName>
        <fullName evidence="4">Site-specific DNA recombinase</fullName>
    </submittedName>
</protein>
<dbReference type="Pfam" id="PF00239">
    <property type="entry name" value="Resolvase"/>
    <property type="match status" value="1"/>
</dbReference>
<feature type="domain" description="Recombinase" evidence="3">
    <location>
        <begin position="157"/>
        <end position="318"/>
    </location>
</feature>
<proteinExistence type="predicted"/>
<sequence>MSAEPRRAAVYLRISQDRENRRLGVDRHREDAEALIKARGWTPAGVYEDNDISGTGTKRPAFERLLADIERGLIDVVVAQEWPRLERNRADGVRIIETAQRHEILLTFVKGSDIDCTTAAGRLSADLFSAIARSEIAVKGERQSRAQRQRAEQGRPPKGVRPLGYTLKGEVIAHEAQAVAAIYQAFTAGASLRAIAAALSGKTGPDIPSVPPLPRHTRTLALERNEKRAADGLPPRPVPEDGDWPPSTVLGILRNARYAGYSTYSPASVKPDGGKRRSWRGTILRTDTGEPVRSQWDPVVPEATWWAVQDRLDDPSRVTNRAGTDRRHLGSGLYLCGWKDPATGEVCGKPLRAHGLRYRCEGHVMRLREHIDSYVVETIRARLARPDLSGVVAAPDNPRLRVISDEITTHRGRIARAQSDYDAEIIEGRDLKRIRDKAEAAITALDAERSRLSAGTGLNTVLDSTDPVAAFDGADLGTRRSVIRALCTVHVHAHPRGRKGFNPSTVTITPRAQA</sequence>